<accession>A0A3S5IUJ4</accession>
<proteinExistence type="predicted"/>
<dbReference type="AlphaFoldDB" id="A0A3S5IUJ4"/>
<dbReference type="EMBL" id="MKKU01000052">
    <property type="protein sequence ID" value="RNF26216.1"/>
    <property type="molecule type" value="Genomic_DNA"/>
</dbReference>
<dbReference type="OrthoDB" id="250211at2759"/>
<reference evidence="2 3" key="1">
    <citation type="journal article" date="2018" name="BMC Genomics">
        <title>Genomic comparison of Trypanosoma conorhini and Trypanosoma rangeli to Trypanosoma cruzi strains of high and low virulence.</title>
        <authorList>
            <person name="Bradwell K.R."/>
            <person name="Koparde V.N."/>
            <person name="Matveyev A.V."/>
            <person name="Serrano M.G."/>
            <person name="Alves J.M."/>
            <person name="Parikh H."/>
            <person name="Huang B."/>
            <person name="Lee V."/>
            <person name="Espinosa-Alvarez O."/>
            <person name="Ortiz P.A."/>
            <person name="Costa-Martins A.G."/>
            <person name="Teixeira M.M."/>
            <person name="Buck G.A."/>
        </authorList>
    </citation>
    <scope>NUCLEOTIDE SEQUENCE [LARGE SCALE GENOMIC DNA]</scope>
    <source>
        <strain evidence="2 3">025E</strain>
    </source>
</reference>
<protein>
    <submittedName>
        <fullName evidence="2">Uncharacterized protein</fullName>
    </submittedName>
</protein>
<dbReference type="GeneID" id="40315135"/>
<evidence type="ECO:0000256" key="1">
    <source>
        <dbReference type="SAM" id="MobiDB-lite"/>
    </source>
</evidence>
<comment type="caution">
    <text evidence="2">The sequence shown here is derived from an EMBL/GenBank/DDBJ whole genome shotgun (WGS) entry which is preliminary data.</text>
</comment>
<dbReference type="Proteomes" id="UP000284403">
    <property type="component" value="Unassembled WGS sequence"/>
</dbReference>
<keyword evidence="3" id="KW-1185">Reference proteome</keyword>
<evidence type="ECO:0000313" key="3">
    <source>
        <dbReference type="Proteomes" id="UP000284403"/>
    </source>
</evidence>
<feature type="region of interest" description="Disordered" evidence="1">
    <location>
        <begin position="169"/>
        <end position="196"/>
    </location>
</feature>
<name>A0A3S5IUJ4_9TRYP</name>
<evidence type="ECO:0000313" key="2">
    <source>
        <dbReference type="EMBL" id="RNF26216.1"/>
    </source>
</evidence>
<organism evidence="2 3">
    <name type="scientific">Trypanosoma conorhini</name>
    <dbReference type="NCBI Taxonomy" id="83891"/>
    <lineage>
        <taxon>Eukaryota</taxon>
        <taxon>Discoba</taxon>
        <taxon>Euglenozoa</taxon>
        <taxon>Kinetoplastea</taxon>
        <taxon>Metakinetoplastina</taxon>
        <taxon>Trypanosomatida</taxon>
        <taxon>Trypanosomatidae</taxon>
        <taxon>Trypanosoma</taxon>
    </lineage>
</organism>
<gene>
    <name evidence="2" type="ORF">Tco025E_01524</name>
</gene>
<dbReference type="RefSeq" id="XP_029231422.1">
    <property type="nucleotide sequence ID" value="XM_029368462.1"/>
</dbReference>
<sequence>MKHPSVEPKFAVDVALPSVDTMVCLNVNVTPPHWVDQTPLKEVHETNEARNTECQLVDGMEEDSATGKSENVCNDLSLGPKNEENTSAALATGPLAFPGEHGDKGVCASTDDKSLQRIRSWLLKPLVAQSGPRDKSEESCKETLQRLVEDKIYFYGFYERIERAKPVGAKRPVRRKRGHLGEEAHGPKKHRSSEASVENCGSEEIFFSFPSWKHDIGRPIIEVEKLFSQSLHSAPLLAPGEKQTFSRYALSSGKLRKECADPYQFFTARIHERRQSLEECLSAGEKNDDVKKENV</sequence>